<gene>
    <name evidence="1" type="ORF">BLAHAN_05250</name>
</gene>
<dbReference type="STRING" id="537007.BLAHAN_05250"/>
<reference evidence="1" key="1">
    <citation type="submission" date="2009-09" db="EMBL/GenBank/DDBJ databases">
        <authorList>
            <person name="Weinstock G."/>
            <person name="Sodergren E."/>
            <person name="Clifton S."/>
            <person name="Fulton L."/>
            <person name="Fulton B."/>
            <person name="Courtney L."/>
            <person name="Fronick C."/>
            <person name="Harrison M."/>
            <person name="Strong C."/>
            <person name="Farmer C."/>
            <person name="Delahaunty K."/>
            <person name="Markovic C."/>
            <person name="Hall O."/>
            <person name="Minx P."/>
            <person name="Tomlinson C."/>
            <person name="Mitreva M."/>
            <person name="Nelson J."/>
            <person name="Hou S."/>
            <person name="Wollam A."/>
            <person name="Pepin K.H."/>
            <person name="Johnson M."/>
            <person name="Bhonagiri V."/>
            <person name="Nash W.E."/>
            <person name="Warren W."/>
            <person name="Chinwalla A."/>
            <person name="Mardis E.R."/>
            <person name="Wilson R.K."/>
        </authorList>
    </citation>
    <scope>NUCLEOTIDE SEQUENCE [LARGE SCALE GENOMIC DNA]</scope>
    <source>
        <strain evidence="1">DSM 20583</strain>
    </source>
</reference>
<evidence type="ECO:0000313" key="2">
    <source>
        <dbReference type="Proteomes" id="UP000003755"/>
    </source>
</evidence>
<dbReference type="EMBL" id="ABYU02000012">
    <property type="protein sequence ID" value="EEX22282.1"/>
    <property type="molecule type" value="Genomic_DNA"/>
</dbReference>
<accession>C9L788</accession>
<dbReference type="eggNOG" id="ENOG5033MU2">
    <property type="taxonomic scope" value="Bacteria"/>
</dbReference>
<dbReference type="AlphaFoldDB" id="C9L788"/>
<comment type="caution">
    <text evidence="1">The sequence shown here is derived from an EMBL/GenBank/DDBJ whole genome shotgun (WGS) entry which is preliminary data.</text>
</comment>
<name>C9L788_BLAHA</name>
<dbReference type="Proteomes" id="UP000003755">
    <property type="component" value="Unassembled WGS sequence"/>
</dbReference>
<dbReference type="HOGENOM" id="CLU_1861296_0_0_9"/>
<sequence length="137" mass="15352">MDRKKNIIVERRTNMQKIVFTDKTEFEIMPGAGLNNITVLLNDFVALGKFTETLRKKGNLDSVQFKQDELITGEYKKLALSSSIYSNVDVNEDGKVLATFGFREKTKLEITVETIQADQVTQDGAIMELAEMIGGQA</sequence>
<proteinExistence type="predicted"/>
<protein>
    <submittedName>
        <fullName evidence="1">Uncharacterized protein</fullName>
    </submittedName>
</protein>
<evidence type="ECO:0000313" key="1">
    <source>
        <dbReference type="EMBL" id="EEX22282.1"/>
    </source>
</evidence>
<organism evidence="1 2">
    <name type="scientific">Blautia hansenii DSM 20583</name>
    <dbReference type="NCBI Taxonomy" id="537007"/>
    <lineage>
        <taxon>Bacteria</taxon>
        <taxon>Bacillati</taxon>
        <taxon>Bacillota</taxon>
        <taxon>Clostridia</taxon>
        <taxon>Lachnospirales</taxon>
        <taxon>Lachnospiraceae</taxon>
        <taxon>Blautia</taxon>
    </lineage>
</organism>
<keyword evidence="2" id="KW-1185">Reference proteome</keyword>